<dbReference type="EMBL" id="KU144970">
    <property type="protein sequence ID" value="AMK59153.1"/>
    <property type="molecule type" value="Genomic_DNA"/>
</dbReference>
<keyword evidence="1" id="KW-1133">Transmembrane helix</keyword>
<feature type="transmembrane region" description="Helical" evidence="1">
    <location>
        <begin position="20"/>
        <end position="41"/>
    </location>
</feature>
<reference evidence="2" key="1">
    <citation type="journal article" date="2016" name="Appl. Environ. Microbiol.">
        <title>Functional Metagenomics of a Biostimulated Petroleum-Contaminated Soil Reveals an Extraordinary Diversity of Extradiol Dioxygenases.</title>
        <authorList>
            <person name="Terron-Gonzalez L."/>
            <person name="Martin-Cabello G."/>
            <person name="Ferrer M."/>
            <person name="Santero E."/>
        </authorList>
    </citation>
    <scope>NUCLEOTIDE SEQUENCE</scope>
</reference>
<evidence type="ECO:0000256" key="1">
    <source>
        <dbReference type="SAM" id="Phobius"/>
    </source>
</evidence>
<dbReference type="InterPro" id="IPR007813">
    <property type="entry name" value="PilN"/>
</dbReference>
<accession>A0A126SXX9</accession>
<organism evidence="2">
    <name type="scientific">uncultured bacterium UPO42</name>
    <dbReference type="NCBI Taxonomy" id="1776967"/>
    <lineage>
        <taxon>Bacteria</taxon>
        <taxon>environmental samples</taxon>
    </lineage>
</organism>
<protein>
    <submittedName>
        <fullName evidence="2">Mannose-sensitive agglutinin (MSHA)</fullName>
    </submittedName>
</protein>
<dbReference type="AlphaFoldDB" id="A0A126SXX9"/>
<sequence length="221" mass="24162">MSAQINLYDPRFLKVEDWLNLRNLLLAVALMLLLFGTWAAIARHKAGRQLAELASVNVELDAVRAAVEAATQQTSRPADPRLAAEVDQAQAALTHREGILRLLESGAVGNSTGFSEYLRGFARQTPNGLWLTGFSLDAGGDDMEIRGRAYDEKALPDYIRRLGVEKIFQGRAFSALSLRRDATAGDESTAVPPAPTFSSSKVALRRPLDFVLTPAQPETRE</sequence>
<keyword evidence="1" id="KW-0812">Transmembrane</keyword>
<name>A0A126SXX9_9BACT</name>
<keyword evidence="1" id="KW-0472">Membrane</keyword>
<proteinExistence type="predicted"/>
<dbReference type="Pfam" id="PF05137">
    <property type="entry name" value="PilN"/>
    <property type="match status" value="1"/>
</dbReference>
<evidence type="ECO:0000313" key="2">
    <source>
        <dbReference type="EMBL" id="AMK59153.1"/>
    </source>
</evidence>